<dbReference type="InterPro" id="IPR013711">
    <property type="entry name" value="RunxI_C_dom"/>
</dbReference>
<organism evidence="15 16">
    <name type="scientific">Anabarilius grahami</name>
    <name type="common">Kanglang fish</name>
    <name type="synonym">Barilius grahami</name>
    <dbReference type="NCBI Taxonomy" id="495550"/>
    <lineage>
        <taxon>Eukaryota</taxon>
        <taxon>Metazoa</taxon>
        <taxon>Chordata</taxon>
        <taxon>Craniata</taxon>
        <taxon>Vertebrata</taxon>
        <taxon>Euteleostomi</taxon>
        <taxon>Actinopterygii</taxon>
        <taxon>Neopterygii</taxon>
        <taxon>Teleostei</taxon>
        <taxon>Ostariophysi</taxon>
        <taxon>Cypriniformes</taxon>
        <taxon>Xenocyprididae</taxon>
        <taxon>Xenocypridinae</taxon>
        <taxon>Xenocypridinae incertae sedis</taxon>
        <taxon>Anabarilius</taxon>
    </lineage>
</organism>
<dbReference type="Proteomes" id="UP000281406">
    <property type="component" value="Unassembled WGS sequence"/>
</dbReference>
<dbReference type="GO" id="GO:0051094">
    <property type="term" value="P:positive regulation of developmental process"/>
    <property type="evidence" value="ECO:0007669"/>
    <property type="project" value="UniProtKB-ARBA"/>
</dbReference>
<evidence type="ECO:0000256" key="13">
    <source>
        <dbReference type="SAM" id="MobiDB-lite"/>
    </source>
</evidence>
<keyword evidence="9" id="KW-0804">Transcription</keyword>
<dbReference type="InterPro" id="IPR000040">
    <property type="entry name" value="AML1_Runt"/>
</dbReference>
<evidence type="ECO:0000256" key="8">
    <source>
        <dbReference type="ARBA" id="ARBA00023125"/>
    </source>
</evidence>
<dbReference type="GO" id="GO:0030097">
    <property type="term" value="P:hemopoiesis"/>
    <property type="evidence" value="ECO:0007669"/>
    <property type="project" value="TreeGrafter"/>
</dbReference>
<dbReference type="OrthoDB" id="10029800at2759"/>
<dbReference type="GO" id="GO:0005737">
    <property type="term" value="C:cytoplasm"/>
    <property type="evidence" value="ECO:0007669"/>
    <property type="project" value="UniProtKB-SubCell"/>
</dbReference>
<feature type="compositionally biased region" description="Polar residues" evidence="13">
    <location>
        <begin position="244"/>
        <end position="256"/>
    </location>
</feature>
<comment type="caution">
    <text evidence="15">The sequence shown here is derived from an EMBL/GenBank/DDBJ whole genome shotgun (WGS) entry which is preliminary data.</text>
</comment>
<dbReference type="GO" id="GO:0000978">
    <property type="term" value="F:RNA polymerase II cis-regulatory region sequence-specific DNA binding"/>
    <property type="evidence" value="ECO:0007669"/>
    <property type="project" value="TreeGrafter"/>
</dbReference>
<evidence type="ECO:0000259" key="14">
    <source>
        <dbReference type="Pfam" id="PF08504"/>
    </source>
</evidence>
<keyword evidence="16" id="KW-1185">Reference proteome</keyword>
<dbReference type="GO" id="GO:0005524">
    <property type="term" value="F:ATP binding"/>
    <property type="evidence" value="ECO:0007669"/>
    <property type="project" value="InterPro"/>
</dbReference>
<evidence type="ECO:0000256" key="6">
    <source>
        <dbReference type="ARBA" id="ARBA00022782"/>
    </source>
</evidence>
<feature type="compositionally biased region" description="Basic and acidic residues" evidence="13">
    <location>
        <begin position="423"/>
        <end position="432"/>
    </location>
</feature>
<dbReference type="PANTHER" id="PTHR11950">
    <property type="entry name" value="RUNT RELATED"/>
    <property type="match status" value="1"/>
</dbReference>
<dbReference type="GO" id="GO:0030182">
    <property type="term" value="P:neuron differentiation"/>
    <property type="evidence" value="ECO:0007669"/>
    <property type="project" value="TreeGrafter"/>
</dbReference>
<feature type="compositionally biased region" description="Polar residues" evidence="13">
    <location>
        <begin position="185"/>
        <end position="235"/>
    </location>
</feature>
<keyword evidence="7" id="KW-0805">Transcription regulation</keyword>
<dbReference type="FunFam" id="4.10.770.10:FF:000001">
    <property type="entry name" value="Runt-related transcription factor"/>
    <property type="match status" value="1"/>
</dbReference>
<evidence type="ECO:0000256" key="3">
    <source>
        <dbReference type="ARBA" id="ARBA00022481"/>
    </source>
</evidence>
<reference evidence="15 16" key="1">
    <citation type="submission" date="2018-10" db="EMBL/GenBank/DDBJ databases">
        <title>Genome assembly for a Yunnan-Guizhou Plateau 3E fish, Anabarilius grahami (Regan), and its evolutionary and genetic applications.</title>
        <authorList>
            <person name="Jiang W."/>
        </authorList>
    </citation>
    <scope>NUCLEOTIDE SEQUENCE [LARGE SCALE GENOMIC DNA]</scope>
    <source>
        <strain evidence="15">AG-KIZ</strain>
        <tissue evidence="15">Muscle</tissue>
    </source>
</reference>
<dbReference type="AlphaFoldDB" id="A0A3N0Z3E7"/>
<evidence type="ECO:0000256" key="9">
    <source>
        <dbReference type="ARBA" id="ARBA00023163"/>
    </source>
</evidence>
<dbReference type="GO" id="GO:0001503">
    <property type="term" value="P:ossification"/>
    <property type="evidence" value="ECO:0007669"/>
    <property type="project" value="TreeGrafter"/>
</dbReference>
<dbReference type="GO" id="GO:0000981">
    <property type="term" value="F:DNA-binding transcription factor activity, RNA polymerase II-specific"/>
    <property type="evidence" value="ECO:0007669"/>
    <property type="project" value="TreeGrafter"/>
</dbReference>
<feature type="compositionally biased region" description="Basic and acidic residues" evidence="13">
    <location>
        <begin position="10"/>
        <end position="21"/>
    </location>
</feature>
<dbReference type="PANTHER" id="PTHR11950:SF39">
    <property type="entry name" value="RUNT-RELATED TRANSCRIPTION FACTOR"/>
    <property type="match status" value="1"/>
</dbReference>
<keyword evidence="10" id="KW-0539">Nucleus</keyword>
<keyword evidence="6" id="KW-0221">Differentiation</keyword>
<evidence type="ECO:0000256" key="12">
    <source>
        <dbReference type="ARBA" id="ARBA00075972"/>
    </source>
</evidence>
<evidence type="ECO:0000256" key="1">
    <source>
        <dbReference type="ARBA" id="ARBA00004123"/>
    </source>
</evidence>
<dbReference type="GO" id="GO:0005634">
    <property type="term" value="C:nucleus"/>
    <property type="evidence" value="ECO:0007669"/>
    <property type="project" value="UniProtKB-SubCell"/>
</dbReference>
<keyword evidence="8" id="KW-0238">DNA-binding</keyword>
<dbReference type="GO" id="GO:0045944">
    <property type="term" value="P:positive regulation of transcription by RNA polymerase II"/>
    <property type="evidence" value="ECO:0007669"/>
    <property type="project" value="UniProtKB-ARBA"/>
</dbReference>
<accession>A0A3N0Z3E7</accession>
<dbReference type="Gene3D" id="4.10.770.10">
    <property type="entry name" value="Signal Protein Aml-1b, Chain A, domain 3"/>
    <property type="match status" value="1"/>
</dbReference>
<sequence>MGTAHIKPTKTREEKKRKAEPQARSVQSACEGANRRGRGLRLCVFASDLDSCCVHQCCFIRSREILMAPCSESHCFHIRMEVMKKCACGLKRAESLGSASYRKSHSSGWGMTGIFGTFPPAVISSGFLALLNTSPHTDDVLVLIPLQYVTKIFPNFSRGHRPKLDDSPKAGLFSDRLSELERIRQTTMRVTVPTQTPRPSLSSPNSFAPQGQTQITDPRQAQSSPPWSYDQTYPSYLSPMASPSVHSTTPLSSSRATGLPSISDVPRRLPGSTDLSPFPGQFERQFPGFSSLTESRFSSPRMHYPATFTYTPTPVTTGMSLGSAHYHTYLPPPYPGSTQSQSGPFQSSSTPYLYYGASSGSYQFSMVPGGDRSPTRMMPPCTSASTGTSLVNPNLPVQADGGGGVEGDGSHSNSPTLLNPAGRMDEGVWRPY</sequence>
<feature type="region of interest" description="Disordered" evidence="13">
    <location>
        <begin position="184"/>
        <end position="283"/>
    </location>
</feature>
<gene>
    <name evidence="15" type="ORF">DPX16_6152</name>
</gene>
<feature type="domain" description="Runx C-terminal" evidence="14">
    <location>
        <begin position="338"/>
        <end position="432"/>
    </location>
</feature>
<keyword evidence="3" id="KW-0488">Methylation</keyword>
<dbReference type="EMBL" id="RJVU01015592">
    <property type="protein sequence ID" value="ROL52468.1"/>
    <property type="molecule type" value="Genomic_DNA"/>
</dbReference>
<evidence type="ECO:0000256" key="2">
    <source>
        <dbReference type="ARBA" id="ARBA00004496"/>
    </source>
</evidence>
<evidence type="ECO:0000313" key="16">
    <source>
        <dbReference type="Proteomes" id="UP000281406"/>
    </source>
</evidence>
<comment type="subcellular location">
    <subcellularLocation>
        <location evidence="2">Cytoplasm</location>
    </subcellularLocation>
    <subcellularLocation>
        <location evidence="1">Nucleus</location>
    </subcellularLocation>
</comment>
<keyword evidence="5" id="KW-0597">Phosphoprotein</keyword>
<evidence type="ECO:0000256" key="4">
    <source>
        <dbReference type="ARBA" id="ARBA00022490"/>
    </source>
</evidence>
<protein>
    <recommendedName>
        <fullName evidence="11">Runt-related transcription factor 2</fullName>
    </recommendedName>
    <alternativeName>
        <fullName evidence="12">Core-binding factor subunit alpha-1</fullName>
    </alternativeName>
</protein>
<name>A0A3N0Z3E7_ANAGA</name>
<dbReference type="PRINTS" id="PR00967">
    <property type="entry name" value="ONCOGENEAML1"/>
</dbReference>
<feature type="compositionally biased region" description="Polar residues" evidence="13">
    <location>
        <begin position="382"/>
        <end position="392"/>
    </location>
</feature>
<evidence type="ECO:0000256" key="10">
    <source>
        <dbReference type="ARBA" id="ARBA00023242"/>
    </source>
</evidence>
<dbReference type="Pfam" id="PF08504">
    <property type="entry name" value="RunxI"/>
    <property type="match status" value="1"/>
</dbReference>
<feature type="region of interest" description="Disordered" evidence="13">
    <location>
        <begin position="1"/>
        <end position="28"/>
    </location>
</feature>
<evidence type="ECO:0000256" key="11">
    <source>
        <dbReference type="ARBA" id="ARBA00069948"/>
    </source>
</evidence>
<evidence type="ECO:0000313" key="15">
    <source>
        <dbReference type="EMBL" id="ROL52468.1"/>
    </source>
</evidence>
<keyword evidence="4" id="KW-0963">Cytoplasm</keyword>
<dbReference type="GO" id="GO:0045595">
    <property type="term" value="P:regulation of cell differentiation"/>
    <property type="evidence" value="ECO:0007669"/>
    <property type="project" value="TreeGrafter"/>
</dbReference>
<feature type="region of interest" description="Disordered" evidence="13">
    <location>
        <begin position="382"/>
        <end position="432"/>
    </location>
</feature>
<dbReference type="GO" id="GO:0002062">
    <property type="term" value="P:chondrocyte differentiation"/>
    <property type="evidence" value="ECO:0007669"/>
    <property type="project" value="TreeGrafter"/>
</dbReference>
<evidence type="ECO:0000256" key="5">
    <source>
        <dbReference type="ARBA" id="ARBA00022553"/>
    </source>
</evidence>
<evidence type="ECO:0000256" key="7">
    <source>
        <dbReference type="ARBA" id="ARBA00023015"/>
    </source>
</evidence>
<proteinExistence type="predicted"/>
<dbReference type="InterPro" id="IPR027384">
    <property type="entry name" value="Runx_central_dom_sf"/>
</dbReference>